<dbReference type="GO" id="GO:0016740">
    <property type="term" value="F:transferase activity"/>
    <property type="evidence" value="ECO:0007669"/>
    <property type="project" value="UniProtKB-KW"/>
</dbReference>
<dbReference type="PANTHER" id="PTHR12526">
    <property type="entry name" value="GLYCOSYLTRANSFERASE"/>
    <property type="match status" value="1"/>
</dbReference>
<keyword evidence="2" id="KW-0808">Transferase</keyword>
<keyword evidence="3" id="KW-1185">Reference proteome</keyword>
<dbReference type="PANTHER" id="PTHR12526:SF630">
    <property type="entry name" value="GLYCOSYLTRANSFERASE"/>
    <property type="match status" value="1"/>
</dbReference>
<dbReference type="AlphaFoldDB" id="A0A5S4GZJ6"/>
<feature type="region of interest" description="Disordered" evidence="1">
    <location>
        <begin position="405"/>
        <end position="432"/>
    </location>
</feature>
<evidence type="ECO:0000256" key="1">
    <source>
        <dbReference type="SAM" id="MobiDB-lite"/>
    </source>
</evidence>
<dbReference type="EMBL" id="VCKZ01000108">
    <property type="protein sequence ID" value="TMR38219.1"/>
    <property type="molecule type" value="Genomic_DNA"/>
</dbReference>
<dbReference type="RefSeq" id="WP_138637396.1">
    <property type="nucleotide sequence ID" value="NZ_JASWDG010000044.1"/>
</dbReference>
<evidence type="ECO:0000313" key="2">
    <source>
        <dbReference type="EMBL" id="TMR38219.1"/>
    </source>
</evidence>
<reference evidence="2 3" key="1">
    <citation type="submission" date="2019-05" db="EMBL/GenBank/DDBJ databases">
        <title>Draft genome sequence of Actinomadura geliboluensis A8036.</title>
        <authorList>
            <person name="Saricaoglu S."/>
            <person name="Isik K."/>
        </authorList>
    </citation>
    <scope>NUCLEOTIDE SEQUENCE [LARGE SCALE GENOMIC DNA]</scope>
    <source>
        <strain evidence="2 3">A8036</strain>
    </source>
</reference>
<organism evidence="2 3">
    <name type="scientific">Actinomadura geliboluensis</name>
    <dbReference type="NCBI Taxonomy" id="882440"/>
    <lineage>
        <taxon>Bacteria</taxon>
        <taxon>Bacillati</taxon>
        <taxon>Actinomycetota</taxon>
        <taxon>Actinomycetes</taxon>
        <taxon>Streptosporangiales</taxon>
        <taxon>Thermomonosporaceae</taxon>
        <taxon>Actinomadura</taxon>
    </lineage>
</organism>
<accession>A0A5S4GZJ6</accession>
<protein>
    <submittedName>
        <fullName evidence="2">Glycosyltransferase family 4 protein</fullName>
    </submittedName>
</protein>
<dbReference type="SUPFAM" id="SSF53756">
    <property type="entry name" value="UDP-Glycosyltransferase/glycogen phosphorylase"/>
    <property type="match status" value="1"/>
</dbReference>
<sequence>MLVLGTAWTGNGGHTVNRELAAAFAQLDYDVTLRAVGPVGQAPDGVRVQSLNPDAIPGLDDPRGQLLRTDGLPRRADGIDVIIGAGRFSSGAACYLRDRHYPQAKVVHFVHAVVDELDRWRGDPEQANRHAVTERKLIAKADLAVGVGPLLAEEAARMARMCEKPPPVHELIAGTVLKEPPRAPEGQRRLNVLLFGRAGDPLKGADTAAHAVGELFHNRNLNVQLTVRGADPHGLREQEQMLQSIARMPVKVRGFSSDQAELDADLRGADLVVIPSRQDGFPLTAMEAAGMGVPLLVGSNIGTGIFLSDPARVPAHLGQPSVVPMLGGEDAAELGQRWADHAEPVLRDIGQSRQRALQLREYFGQNYTWRHAAEHLHNALTAIPRDVSSEAFQAARMAGLLRPYKPMSTAVQPENPTVPPPGRPGPTAVPER</sequence>
<proteinExistence type="predicted"/>
<comment type="caution">
    <text evidence="2">The sequence shown here is derived from an EMBL/GenBank/DDBJ whole genome shotgun (WGS) entry which is preliminary data.</text>
</comment>
<name>A0A5S4GZJ6_9ACTN</name>
<gene>
    <name evidence="2" type="ORF">ETD96_16740</name>
</gene>
<dbReference type="Proteomes" id="UP000305238">
    <property type="component" value="Unassembled WGS sequence"/>
</dbReference>
<dbReference type="Pfam" id="PF20706">
    <property type="entry name" value="GT4-conflict"/>
    <property type="match status" value="1"/>
</dbReference>
<dbReference type="Gene3D" id="3.40.50.2000">
    <property type="entry name" value="Glycogen Phosphorylase B"/>
    <property type="match status" value="1"/>
</dbReference>
<dbReference type="OrthoDB" id="218695at2"/>
<dbReference type="CDD" id="cd03801">
    <property type="entry name" value="GT4_PimA-like"/>
    <property type="match status" value="1"/>
</dbReference>
<evidence type="ECO:0000313" key="3">
    <source>
        <dbReference type="Proteomes" id="UP000305238"/>
    </source>
</evidence>